<organism evidence="1 2">
    <name type="scientific">Pseudocitrobacter faecalis</name>
    <dbReference type="NCBI Taxonomy" id="1398493"/>
    <lineage>
        <taxon>Bacteria</taxon>
        <taxon>Pseudomonadati</taxon>
        <taxon>Pseudomonadota</taxon>
        <taxon>Gammaproteobacteria</taxon>
        <taxon>Enterobacterales</taxon>
        <taxon>Enterobacteriaceae</taxon>
        <taxon>Pseudocitrobacter</taxon>
    </lineage>
</organism>
<dbReference type="Proteomes" id="UP000253201">
    <property type="component" value="Unassembled WGS sequence"/>
</dbReference>
<dbReference type="Gene3D" id="3.30.1810.10">
    <property type="entry name" value="YdfO-like"/>
    <property type="match status" value="1"/>
</dbReference>
<sequence length="138" mass="16048">MELHDEISGFFAQVRDNLDFVALTAALQRNNISHYIYFVATGNIKLITHADSYISLRCHRRLVKVNSRSCPELTRLAANRIFSGKSNYEQFYNELAQAGVFKWVVDLNNQTRFYWSKDNTLLHSENIFTPIKEIEMAI</sequence>
<protein>
    <submittedName>
        <fullName evidence="1">Uncharacterized protein YbcV (DUF1398 family)</fullName>
    </submittedName>
</protein>
<gene>
    <name evidence="1" type="ORF">DFQ50_10136</name>
</gene>
<evidence type="ECO:0000313" key="2">
    <source>
        <dbReference type="Proteomes" id="UP000253201"/>
    </source>
</evidence>
<dbReference type="InterPro" id="IPR036696">
    <property type="entry name" value="YdfO-like_sf"/>
</dbReference>
<dbReference type="GeneID" id="99807560"/>
<evidence type="ECO:0000313" key="1">
    <source>
        <dbReference type="EMBL" id="RBP14572.1"/>
    </source>
</evidence>
<dbReference type="Pfam" id="PF07166">
    <property type="entry name" value="DUF1398"/>
    <property type="match status" value="1"/>
</dbReference>
<dbReference type="EMBL" id="QNRL01000001">
    <property type="protein sequence ID" value="RBP14572.1"/>
    <property type="molecule type" value="Genomic_DNA"/>
</dbReference>
<dbReference type="SUPFAM" id="SSF160419">
    <property type="entry name" value="YdfO-like"/>
    <property type="match status" value="1"/>
</dbReference>
<reference evidence="1 2" key="1">
    <citation type="submission" date="2018-06" db="EMBL/GenBank/DDBJ databases">
        <title>Genomic Encyclopedia of Type Strains, Phase IV (KMG-IV): sequencing the most valuable type-strain genomes for metagenomic binning, comparative biology and taxonomic classification.</title>
        <authorList>
            <person name="Goeker M."/>
        </authorList>
    </citation>
    <scope>NUCLEOTIDE SEQUENCE [LARGE SCALE GENOMIC DNA]</scope>
    <source>
        <strain evidence="1 2">DSM 27453</strain>
    </source>
</reference>
<accession>A0ABX9G2Q2</accession>
<name>A0ABX9G2Q2_9ENTR</name>
<comment type="caution">
    <text evidence="1">The sequence shown here is derived from an EMBL/GenBank/DDBJ whole genome shotgun (WGS) entry which is preliminary data.</text>
</comment>
<keyword evidence="2" id="KW-1185">Reference proteome</keyword>
<dbReference type="InterPro" id="IPR009833">
    <property type="entry name" value="DUF1398"/>
</dbReference>
<dbReference type="RefSeq" id="WP_108474118.1">
    <property type="nucleotide sequence ID" value="NZ_BNAA01000002.1"/>
</dbReference>
<proteinExistence type="predicted"/>